<protein>
    <submittedName>
        <fullName evidence="4">GNAT family N-acetyltransferase</fullName>
        <ecNumber evidence="4">2.3.1.-</ecNumber>
    </submittedName>
</protein>
<dbReference type="Pfam" id="PF00583">
    <property type="entry name" value="Acetyltransf_1"/>
    <property type="match status" value="1"/>
</dbReference>
<evidence type="ECO:0000256" key="2">
    <source>
        <dbReference type="ARBA" id="ARBA00023315"/>
    </source>
</evidence>
<evidence type="ECO:0000256" key="1">
    <source>
        <dbReference type="ARBA" id="ARBA00022679"/>
    </source>
</evidence>
<organism evidence="4 5">
    <name type="scientific">Nocardia xishanensis</name>
    <dbReference type="NCBI Taxonomy" id="238964"/>
    <lineage>
        <taxon>Bacteria</taxon>
        <taxon>Bacillati</taxon>
        <taxon>Actinomycetota</taxon>
        <taxon>Actinomycetes</taxon>
        <taxon>Mycobacteriales</taxon>
        <taxon>Nocardiaceae</taxon>
        <taxon>Nocardia</taxon>
    </lineage>
</organism>
<evidence type="ECO:0000313" key="5">
    <source>
        <dbReference type="Proteomes" id="UP001611415"/>
    </source>
</evidence>
<dbReference type="InterPro" id="IPR050832">
    <property type="entry name" value="Bact_Acetyltransf"/>
</dbReference>
<reference evidence="4 5" key="1">
    <citation type="submission" date="2024-10" db="EMBL/GenBank/DDBJ databases">
        <title>The Natural Products Discovery Center: Release of the First 8490 Sequenced Strains for Exploring Actinobacteria Biosynthetic Diversity.</title>
        <authorList>
            <person name="Kalkreuter E."/>
            <person name="Kautsar S.A."/>
            <person name="Yang D."/>
            <person name="Bader C.D."/>
            <person name="Teijaro C.N."/>
            <person name="Fluegel L."/>
            <person name="Davis C.M."/>
            <person name="Simpson J.R."/>
            <person name="Lauterbach L."/>
            <person name="Steele A.D."/>
            <person name="Gui C."/>
            <person name="Meng S."/>
            <person name="Li G."/>
            <person name="Viehrig K."/>
            <person name="Ye F."/>
            <person name="Su P."/>
            <person name="Kiefer A.F."/>
            <person name="Nichols A."/>
            <person name="Cepeda A.J."/>
            <person name="Yan W."/>
            <person name="Fan B."/>
            <person name="Jiang Y."/>
            <person name="Adhikari A."/>
            <person name="Zheng C.-J."/>
            <person name="Schuster L."/>
            <person name="Cowan T.M."/>
            <person name="Smanski M.J."/>
            <person name="Chevrette M.G."/>
            <person name="De Carvalho L.P.S."/>
            <person name="Shen B."/>
        </authorList>
    </citation>
    <scope>NUCLEOTIDE SEQUENCE [LARGE SCALE GENOMIC DNA]</scope>
    <source>
        <strain evidence="4 5">NPDC019275</strain>
    </source>
</reference>
<dbReference type="GO" id="GO:0016746">
    <property type="term" value="F:acyltransferase activity"/>
    <property type="evidence" value="ECO:0007669"/>
    <property type="project" value="UniProtKB-KW"/>
</dbReference>
<sequence>MLIRTGGAADAHAIAALHTASWRTAYAGIMPGDYLAGPLDADRSTLWRRRLTDAVTPGLFVAEDATTLLGFVYLLPTDDGRVLLDNLHAQPGSLGRGIGSRLFERGLTWAATEFPGRPVYLEVLRDNVAAIAFYERRGGRRTDARMGRFDAGFELPEYEYTWEPGAFDRS</sequence>
<name>A0ABW7WZU9_9NOCA</name>
<gene>
    <name evidence="4" type="ORF">ACH49W_13495</name>
</gene>
<dbReference type="RefSeq" id="WP_397092672.1">
    <property type="nucleotide sequence ID" value="NZ_JBIRYO010000007.1"/>
</dbReference>
<dbReference type="PROSITE" id="PS51186">
    <property type="entry name" value="GNAT"/>
    <property type="match status" value="1"/>
</dbReference>
<dbReference type="SUPFAM" id="SSF55729">
    <property type="entry name" value="Acyl-CoA N-acyltransferases (Nat)"/>
    <property type="match status" value="1"/>
</dbReference>
<dbReference type="PANTHER" id="PTHR43877">
    <property type="entry name" value="AMINOALKYLPHOSPHONATE N-ACETYLTRANSFERASE-RELATED-RELATED"/>
    <property type="match status" value="1"/>
</dbReference>
<dbReference type="EC" id="2.3.1.-" evidence="4"/>
<feature type="domain" description="N-acetyltransferase" evidence="3">
    <location>
        <begin position="1"/>
        <end position="170"/>
    </location>
</feature>
<proteinExistence type="predicted"/>
<comment type="caution">
    <text evidence="4">The sequence shown here is derived from an EMBL/GenBank/DDBJ whole genome shotgun (WGS) entry which is preliminary data.</text>
</comment>
<dbReference type="EMBL" id="JBIRYO010000007">
    <property type="protein sequence ID" value="MFI2474383.1"/>
    <property type="molecule type" value="Genomic_DNA"/>
</dbReference>
<dbReference type="InterPro" id="IPR000182">
    <property type="entry name" value="GNAT_dom"/>
</dbReference>
<keyword evidence="1 4" id="KW-0808">Transferase</keyword>
<keyword evidence="5" id="KW-1185">Reference proteome</keyword>
<dbReference type="Gene3D" id="3.40.630.30">
    <property type="match status" value="1"/>
</dbReference>
<dbReference type="PANTHER" id="PTHR43877:SF1">
    <property type="entry name" value="ACETYLTRANSFERASE"/>
    <property type="match status" value="1"/>
</dbReference>
<keyword evidence="2 4" id="KW-0012">Acyltransferase</keyword>
<dbReference type="InterPro" id="IPR016181">
    <property type="entry name" value="Acyl_CoA_acyltransferase"/>
</dbReference>
<dbReference type="Proteomes" id="UP001611415">
    <property type="component" value="Unassembled WGS sequence"/>
</dbReference>
<dbReference type="CDD" id="cd04301">
    <property type="entry name" value="NAT_SF"/>
    <property type="match status" value="1"/>
</dbReference>
<evidence type="ECO:0000313" key="4">
    <source>
        <dbReference type="EMBL" id="MFI2474383.1"/>
    </source>
</evidence>
<evidence type="ECO:0000259" key="3">
    <source>
        <dbReference type="PROSITE" id="PS51186"/>
    </source>
</evidence>
<accession>A0ABW7WZU9</accession>